<dbReference type="Gene3D" id="3.90.226.10">
    <property type="entry name" value="2-enoyl-CoA Hydratase, Chain A, domain 1"/>
    <property type="match status" value="1"/>
</dbReference>
<dbReference type="InterPro" id="IPR029045">
    <property type="entry name" value="ClpP/crotonase-like_dom_sf"/>
</dbReference>
<protein>
    <submittedName>
        <fullName evidence="2">Peptidase S41</fullName>
    </submittedName>
</protein>
<organism evidence="2 3">
    <name type="scientific">Pseudoduganella aquatica</name>
    <dbReference type="NCBI Taxonomy" id="2660641"/>
    <lineage>
        <taxon>Bacteria</taxon>
        <taxon>Pseudomonadati</taxon>
        <taxon>Pseudomonadota</taxon>
        <taxon>Betaproteobacteria</taxon>
        <taxon>Burkholderiales</taxon>
        <taxon>Oxalobacteraceae</taxon>
        <taxon>Telluria group</taxon>
        <taxon>Pseudoduganella</taxon>
    </lineage>
</organism>
<dbReference type="SMART" id="SM00245">
    <property type="entry name" value="TSPc"/>
    <property type="match status" value="1"/>
</dbReference>
<dbReference type="PANTHER" id="PTHR32060:SF30">
    <property type="entry name" value="CARBOXY-TERMINAL PROCESSING PROTEASE CTPA"/>
    <property type="match status" value="1"/>
</dbReference>
<dbReference type="SUPFAM" id="SSF52096">
    <property type="entry name" value="ClpP/crotonase"/>
    <property type="match status" value="1"/>
</dbReference>
<comment type="caution">
    <text evidence="2">The sequence shown here is derived from an EMBL/GenBank/DDBJ whole genome shotgun (WGS) entry which is preliminary data.</text>
</comment>
<dbReference type="AlphaFoldDB" id="A0A7X4H8L5"/>
<dbReference type="PANTHER" id="PTHR32060">
    <property type="entry name" value="TAIL-SPECIFIC PROTEASE"/>
    <property type="match status" value="1"/>
</dbReference>
<dbReference type="GO" id="GO:0008236">
    <property type="term" value="F:serine-type peptidase activity"/>
    <property type="evidence" value="ECO:0007669"/>
    <property type="project" value="InterPro"/>
</dbReference>
<dbReference type="SUPFAM" id="SSF50156">
    <property type="entry name" value="PDZ domain-like"/>
    <property type="match status" value="1"/>
</dbReference>
<reference evidence="2 3" key="1">
    <citation type="submission" date="2019-12" db="EMBL/GenBank/DDBJ databases">
        <title>Novel species isolated from a subtropical stream in China.</title>
        <authorList>
            <person name="Lu H."/>
        </authorList>
    </citation>
    <scope>NUCLEOTIDE SEQUENCE [LARGE SCALE GENOMIC DNA]</scope>
    <source>
        <strain evidence="2 3">FT127W</strain>
    </source>
</reference>
<keyword evidence="3" id="KW-1185">Reference proteome</keyword>
<dbReference type="InterPro" id="IPR005151">
    <property type="entry name" value="Tail-specific_protease"/>
</dbReference>
<evidence type="ECO:0000313" key="2">
    <source>
        <dbReference type="EMBL" id="MYN06278.1"/>
    </source>
</evidence>
<evidence type="ECO:0000259" key="1">
    <source>
        <dbReference type="SMART" id="SM00245"/>
    </source>
</evidence>
<accession>A0A7X4H8L5</accession>
<feature type="domain" description="Tail specific protease" evidence="1">
    <location>
        <begin position="296"/>
        <end position="503"/>
    </location>
</feature>
<dbReference type="GO" id="GO:0004175">
    <property type="term" value="F:endopeptidase activity"/>
    <property type="evidence" value="ECO:0007669"/>
    <property type="project" value="TreeGrafter"/>
</dbReference>
<dbReference type="GO" id="GO:0030288">
    <property type="term" value="C:outer membrane-bounded periplasmic space"/>
    <property type="evidence" value="ECO:0007669"/>
    <property type="project" value="TreeGrafter"/>
</dbReference>
<dbReference type="GO" id="GO:0007165">
    <property type="term" value="P:signal transduction"/>
    <property type="evidence" value="ECO:0007669"/>
    <property type="project" value="TreeGrafter"/>
</dbReference>
<dbReference type="Pfam" id="PF03572">
    <property type="entry name" value="Peptidase_S41"/>
    <property type="match status" value="1"/>
</dbReference>
<dbReference type="RefSeq" id="WP_161070658.1">
    <property type="nucleotide sequence ID" value="NZ_WWCU01000002.1"/>
</dbReference>
<dbReference type="EMBL" id="WWCU01000002">
    <property type="protein sequence ID" value="MYN06278.1"/>
    <property type="molecule type" value="Genomic_DNA"/>
</dbReference>
<sequence length="528" mass="58655">MQIENLATLGKVWGFLKYHHPIVTSGQRHWDYDLLRVTPAILASRDQAEANTVLHKWIASLGEIIPCNPCATLPAEDLHLRPALDWLEDGKLLGAELQADLKRIYRNRPANGQQFFLELGKGVKNPVFKHEPLYDGMRYPDAGFRLLALFRFWNIIEYWAPYRDVIGEDWNGVLRQSIPTVVLAKDRPAYELEMMAVIARFNDTHSNLWTSLHVRPPLGQCKLPVNVRFLGGDAVVAGYTDEAAGKASGLLPGDVITAIDNTPVAKLVQAWRPYYAASNEPTRLRDIAQELHRGPCGAASLRIRRADSELDVQASHTPEVRRAKTHDRAGDTFQMLSGGIAYLKLSSIKQADIPRYMEAAAGTKGLVIDIRNYPSEFVVFALGQYLVERPTNFVRFTFPDLNNPGAFYWKQGAMLHPGQTHYAGKVMILIDEISQSQSEYTALAFRASPRARIIGSTTAGADGNTSPFGMPGGLRSLISGIGIFHPDKRPTQRVGITPDIEVIPTIEGIRAGRDEVLEAAMTEIQRAD</sequence>
<gene>
    <name evidence="2" type="ORF">GTP77_02900</name>
</gene>
<dbReference type="GO" id="GO:0006508">
    <property type="term" value="P:proteolysis"/>
    <property type="evidence" value="ECO:0007669"/>
    <property type="project" value="InterPro"/>
</dbReference>
<dbReference type="CDD" id="cd07562">
    <property type="entry name" value="Peptidase_S41_TRI"/>
    <property type="match status" value="1"/>
</dbReference>
<proteinExistence type="predicted"/>
<dbReference type="InterPro" id="IPR036034">
    <property type="entry name" value="PDZ_sf"/>
</dbReference>
<name>A0A7X4H8L5_9BURK</name>
<dbReference type="Proteomes" id="UP000450676">
    <property type="component" value="Unassembled WGS sequence"/>
</dbReference>
<evidence type="ECO:0000313" key="3">
    <source>
        <dbReference type="Proteomes" id="UP000450676"/>
    </source>
</evidence>
<dbReference type="Gene3D" id="2.30.42.10">
    <property type="match status" value="1"/>
</dbReference>